<evidence type="ECO:0000313" key="10">
    <source>
        <dbReference type="Proteomes" id="UP000050761"/>
    </source>
</evidence>
<keyword evidence="2" id="KW-0812">Transmembrane</keyword>
<dbReference type="SUPFAM" id="SSF90123">
    <property type="entry name" value="ABC transporter transmembrane region"/>
    <property type="match status" value="1"/>
</dbReference>
<keyword evidence="5" id="KW-1133">Transmembrane helix</keyword>
<proteinExistence type="predicted"/>
<dbReference type="PANTHER" id="PTHR24223">
    <property type="entry name" value="ATP-BINDING CASSETTE SUB-FAMILY C"/>
    <property type="match status" value="1"/>
</dbReference>
<dbReference type="InterPro" id="IPR050173">
    <property type="entry name" value="ABC_transporter_C-like"/>
</dbReference>
<dbReference type="GO" id="GO:0005524">
    <property type="term" value="F:ATP binding"/>
    <property type="evidence" value="ECO:0007669"/>
    <property type="project" value="UniProtKB-KW"/>
</dbReference>
<dbReference type="AlphaFoldDB" id="A0A3P7YGP8"/>
<reference evidence="11" key="2">
    <citation type="submission" date="2019-09" db="UniProtKB">
        <authorList>
            <consortium name="WormBaseParasite"/>
        </authorList>
    </citation>
    <scope>IDENTIFICATION</scope>
</reference>
<dbReference type="Proteomes" id="UP000050761">
    <property type="component" value="Unassembled WGS sequence"/>
</dbReference>
<accession>A0A3P7YGP8</accession>
<sequence>MRCNENLSSYSPKLLYHGIHNYLAVRDASLGLAVITNSISKKSLRLASWSRAQWPTARIVNLVTVDAEALAAAVPYAHHAWAALLEVTIALSLIYVTVGPPVLGALLIMVLYIPFNYGFSLIIRSYQVLHGMAVVKMYSWEEAFEKEIRRLRREEVKFLKKASLLTRFLQAVNAAAPVLVAISCFSWFVLSSSENLLTPSVAFVALTVFNQLRRPMALIAPSIQFISKATVCSKRINEFLQADELERPGHRVDDEDVSIVLENCFFSWIREKEHLKDVGDIGCGGEMTHLDGIRKVSGTIAYVPQTAWILNQTIRGNILYGLDYDRNKYDKVLRACELKRDVYTLPRCDATVVGENIGAARSCPPVFVTSPCTLQGTALSGGQRARVCLARALYQDCDIYLLDEPFSAIDGAVASNMYEKIFGAQGPLCKKTVVFVTHSVEFTKNATLIHVVDGGKIVDRGTYEELLERSEAFSEIKRERDEARRLGKTKEKSVIKQHRRPKTVMFEPPQPSNSRQVEAVAVGQIKGSVYLAYLRAFSYKWVVVFLALLCARYVVHPPLMEWIPRGQTLSGDVPCCVVGESVRELVTVFSTRCHVIRPERSGVELMNVHQPDANLCLGFVMVRPNRGSNRAAGHVDNSQRSFSAGCARKLVMSAAAGTDGGFLQNFQCALCPEHCRVRLTVALHVREHLVDVSQI</sequence>
<dbReference type="PROSITE" id="PS50929">
    <property type="entry name" value="ABC_TM1F"/>
    <property type="match status" value="1"/>
</dbReference>
<evidence type="ECO:0000256" key="6">
    <source>
        <dbReference type="ARBA" id="ARBA00023136"/>
    </source>
</evidence>
<organism evidence="9">
    <name type="scientific">Heligmosomoides polygyrus</name>
    <name type="common">Parasitic roundworm</name>
    <dbReference type="NCBI Taxonomy" id="6339"/>
    <lineage>
        <taxon>Eukaryota</taxon>
        <taxon>Metazoa</taxon>
        <taxon>Ecdysozoa</taxon>
        <taxon>Nematoda</taxon>
        <taxon>Chromadorea</taxon>
        <taxon>Rhabditida</taxon>
        <taxon>Rhabditina</taxon>
        <taxon>Rhabditomorpha</taxon>
        <taxon>Strongyloidea</taxon>
        <taxon>Heligmosomidae</taxon>
        <taxon>Heligmosomoides</taxon>
    </lineage>
</organism>
<reference evidence="9 10" key="1">
    <citation type="submission" date="2018-11" db="EMBL/GenBank/DDBJ databases">
        <authorList>
            <consortium name="Pathogen Informatics"/>
        </authorList>
    </citation>
    <scope>NUCLEOTIDE SEQUENCE [LARGE SCALE GENOMIC DNA]</scope>
</reference>
<dbReference type="InterPro" id="IPR036640">
    <property type="entry name" value="ABC1_TM_sf"/>
</dbReference>
<evidence type="ECO:0000256" key="4">
    <source>
        <dbReference type="ARBA" id="ARBA00022840"/>
    </source>
</evidence>
<dbReference type="Pfam" id="PF00664">
    <property type="entry name" value="ABC_membrane"/>
    <property type="match status" value="1"/>
</dbReference>
<evidence type="ECO:0000256" key="5">
    <source>
        <dbReference type="ARBA" id="ARBA00022989"/>
    </source>
</evidence>
<dbReference type="InterPro" id="IPR017871">
    <property type="entry name" value="ABC_transporter-like_CS"/>
</dbReference>
<feature type="domain" description="ABC transmembrane type-1" evidence="8">
    <location>
        <begin position="35"/>
        <end position="228"/>
    </location>
</feature>
<dbReference type="WBParaSite" id="HPBE_0001085901-mRNA-1">
    <property type="protein sequence ID" value="HPBE_0001085901-mRNA-1"/>
    <property type="gene ID" value="HPBE_0001085901"/>
</dbReference>
<evidence type="ECO:0000313" key="9">
    <source>
        <dbReference type="EMBL" id="VDO86601.1"/>
    </source>
</evidence>
<dbReference type="PANTHER" id="PTHR24223:SF343">
    <property type="entry name" value="CYSTIC FIBROSIS TRANSMEMBRANE CONDUCTANCE REGULATOR HOMOLOG"/>
    <property type="match status" value="1"/>
</dbReference>
<dbReference type="SUPFAM" id="SSF52540">
    <property type="entry name" value="P-loop containing nucleoside triphosphate hydrolases"/>
    <property type="match status" value="1"/>
</dbReference>
<dbReference type="PROSITE" id="PS50893">
    <property type="entry name" value="ABC_TRANSPORTER_2"/>
    <property type="match status" value="1"/>
</dbReference>
<evidence type="ECO:0000256" key="2">
    <source>
        <dbReference type="ARBA" id="ARBA00022692"/>
    </source>
</evidence>
<dbReference type="InterPro" id="IPR027417">
    <property type="entry name" value="P-loop_NTPase"/>
</dbReference>
<evidence type="ECO:0000259" key="8">
    <source>
        <dbReference type="PROSITE" id="PS50929"/>
    </source>
</evidence>
<dbReference type="PROSITE" id="PS00211">
    <property type="entry name" value="ABC_TRANSPORTER_1"/>
    <property type="match status" value="1"/>
</dbReference>
<dbReference type="GO" id="GO:0016887">
    <property type="term" value="F:ATP hydrolysis activity"/>
    <property type="evidence" value="ECO:0007669"/>
    <property type="project" value="InterPro"/>
</dbReference>
<evidence type="ECO:0000313" key="11">
    <source>
        <dbReference type="WBParaSite" id="HPBE_0001085901-mRNA-1"/>
    </source>
</evidence>
<dbReference type="GO" id="GO:0016020">
    <property type="term" value="C:membrane"/>
    <property type="evidence" value="ECO:0007669"/>
    <property type="project" value="InterPro"/>
</dbReference>
<feature type="domain" description="ABC transporter" evidence="7">
    <location>
        <begin position="143"/>
        <end position="479"/>
    </location>
</feature>
<dbReference type="GO" id="GO:0140359">
    <property type="term" value="F:ABC-type transporter activity"/>
    <property type="evidence" value="ECO:0007669"/>
    <property type="project" value="InterPro"/>
</dbReference>
<name>A0A3P7YGP8_HELPZ</name>
<evidence type="ECO:0000256" key="3">
    <source>
        <dbReference type="ARBA" id="ARBA00022741"/>
    </source>
</evidence>
<keyword evidence="4" id="KW-0067">ATP-binding</keyword>
<keyword evidence="1" id="KW-0813">Transport</keyword>
<evidence type="ECO:0000259" key="7">
    <source>
        <dbReference type="PROSITE" id="PS50893"/>
    </source>
</evidence>
<keyword evidence="6" id="KW-0472">Membrane</keyword>
<protein>
    <submittedName>
        <fullName evidence="11">ABC transmembrane type-1 domain-containing protein</fullName>
    </submittedName>
</protein>
<dbReference type="Gene3D" id="1.20.1560.10">
    <property type="entry name" value="ABC transporter type 1, transmembrane domain"/>
    <property type="match status" value="1"/>
</dbReference>
<dbReference type="Pfam" id="PF00005">
    <property type="entry name" value="ABC_tran"/>
    <property type="match status" value="1"/>
</dbReference>
<dbReference type="InterPro" id="IPR003439">
    <property type="entry name" value="ABC_transporter-like_ATP-bd"/>
</dbReference>
<dbReference type="InterPro" id="IPR011527">
    <property type="entry name" value="ABC1_TM_dom"/>
</dbReference>
<dbReference type="Gene3D" id="3.40.50.300">
    <property type="entry name" value="P-loop containing nucleotide triphosphate hydrolases"/>
    <property type="match status" value="1"/>
</dbReference>
<dbReference type="EMBL" id="UZAH01026904">
    <property type="protein sequence ID" value="VDO86601.1"/>
    <property type="molecule type" value="Genomic_DNA"/>
</dbReference>
<keyword evidence="3" id="KW-0547">Nucleotide-binding</keyword>
<keyword evidence="10" id="KW-1185">Reference proteome</keyword>
<gene>
    <name evidence="9" type="ORF">HPBE_LOCUS10860</name>
</gene>
<dbReference type="OrthoDB" id="5842308at2759"/>
<evidence type="ECO:0000256" key="1">
    <source>
        <dbReference type="ARBA" id="ARBA00022448"/>
    </source>
</evidence>